<dbReference type="PROSITE" id="PS00868">
    <property type="entry name" value="CYS_MET_METAB_PP"/>
    <property type="match status" value="1"/>
</dbReference>
<comment type="caution">
    <text evidence="4">The sequence shown here is derived from an EMBL/GenBank/DDBJ whole genome shotgun (WGS) entry which is preliminary data.</text>
</comment>
<accession>A0ABV2TQ82</accession>
<comment type="cofactor">
    <cofactor evidence="1 3">
        <name>pyridoxal 5'-phosphate</name>
        <dbReference type="ChEBI" id="CHEBI:597326"/>
    </cofactor>
</comment>
<evidence type="ECO:0000256" key="3">
    <source>
        <dbReference type="RuleBase" id="RU362118"/>
    </source>
</evidence>
<organism evidence="4 5">
    <name type="scientific">Uliginosibacterium flavum</name>
    <dbReference type="NCBI Taxonomy" id="1396831"/>
    <lineage>
        <taxon>Bacteria</taxon>
        <taxon>Pseudomonadati</taxon>
        <taxon>Pseudomonadota</taxon>
        <taxon>Betaproteobacteria</taxon>
        <taxon>Rhodocyclales</taxon>
        <taxon>Zoogloeaceae</taxon>
        <taxon>Uliginosibacterium</taxon>
    </lineage>
</organism>
<dbReference type="PANTHER" id="PTHR11808:SF86">
    <property type="entry name" value="METHIONINE GAMMA-LYASE"/>
    <property type="match status" value="1"/>
</dbReference>
<sequence length="395" mass="42559">MSKFNDDFSKAFATRAIHTPACRDAHGSPHVPIYNTTTFAFDSTANLLEVVDGKKVGSLYTRYGSNPSITSLEEKLASLESAETAFAFCSGMAAEAALFLSHGRNGIVCLGDAYGGTLELLSSQLPLLGIQTNLILGTEIDKLDEILNGGVKLVFFETPTNPTLDIFDIRAIVAKAHSYGAMVAVDSTFSSPVNQRPLELGADFVVHSATKYLGGHSDLTAGVLLGAKDLLEPVWNWRKNLGSTIDPETATLLSRSLRTLVVRMRQHNATAQLIAEAMERHPRVSRVFYPGLLTFPSFELARSQMHGFGGMLTIEIKGDGNAASIVADNLNIFTLAPSLGGVESLVTQPSTTSHHDLTKKERSRRGISDSMLRLSVGLEDPEDLIADLNQALANI</sequence>
<dbReference type="Gene3D" id="3.40.640.10">
    <property type="entry name" value="Type I PLP-dependent aspartate aminotransferase-like (Major domain)"/>
    <property type="match status" value="1"/>
</dbReference>
<dbReference type="Proteomes" id="UP001549691">
    <property type="component" value="Unassembled WGS sequence"/>
</dbReference>
<name>A0ABV2TQ82_9RHOO</name>
<evidence type="ECO:0000256" key="2">
    <source>
        <dbReference type="ARBA" id="ARBA00022898"/>
    </source>
</evidence>
<dbReference type="Pfam" id="PF01053">
    <property type="entry name" value="Cys_Met_Meta_PP"/>
    <property type="match status" value="1"/>
</dbReference>
<dbReference type="CDD" id="cd00614">
    <property type="entry name" value="CGS_like"/>
    <property type="match status" value="1"/>
</dbReference>
<dbReference type="PANTHER" id="PTHR11808">
    <property type="entry name" value="TRANS-SULFURATION ENZYME FAMILY MEMBER"/>
    <property type="match status" value="1"/>
</dbReference>
<dbReference type="Gene3D" id="3.90.1150.10">
    <property type="entry name" value="Aspartate Aminotransferase, domain 1"/>
    <property type="match status" value="1"/>
</dbReference>
<gene>
    <name evidence="4" type="ORF">ABXR19_17950</name>
</gene>
<keyword evidence="2 3" id="KW-0663">Pyridoxal phosphate</keyword>
<keyword evidence="4" id="KW-0808">Transferase</keyword>
<evidence type="ECO:0000313" key="5">
    <source>
        <dbReference type="Proteomes" id="UP001549691"/>
    </source>
</evidence>
<dbReference type="InterPro" id="IPR054542">
    <property type="entry name" value="Cys_met_metab_PP"/>
</dbReference>
<evidence type="ECO:0000313" key="4">
    <source>
        <dbReference type="EMBL" id="MET7016073.1"/>
    </source>
</evidence>
<dbReference type="GO" id="GO:0008483">
    <property type="term" value="F:transaminase activity"/>
    <property type="evidence" value="ECO:0007669"/>
    <property type="project" value="UniProtKB-KW"/>
</dbReference>
<keyword evidence="5" id="KW-1185">Reference proteome</keyword>
<dbReference type="SUPFAM" id="SSF53383">
    <property type="entry name" value="PLP-dependent transferases"/>
    <property type="match status" value="1"/>
</dbReference>
<protein>
    <submittedName>
        <fullName evidence="4">Aminotransferase class I/II-fold pyridoxal phosphate-dependent enzyme</fullName>
    </submittedName>
</protein>
<keyword evidence="4" id="KW-0032">Aminotransferase</keyword>
<evidence type="ECO:0000256" key="1">
    <source>
        <dbReference type="ARBA" id="ARBA00001933"/>
    </source>
</evidence>
<dbReference type="EMBL" id="JBEWZI010000027">
    <property type="protein sequence ID" value="MET7016073.1"/>
    <property type="molecule type" value="Genomic_DNA"/>
</dbReference>
<dbReference type="InterPro" id="IPR000277">
    <property type="entry name" value="Cys/Met-Metab_PyrdxlP-dep_enz"/>
</dbReference>
<dbReference type="PIRSF" id="PIRSF001434">
    <property type="entry name" value="CGS"/>
    <property type="match status" value="1"/>
</dbReference>
<dbReference type="InterPro" id="IPR015424">
    <property type="entry name" value="PyrdxlP-dep_Trfase"/>
</dbReference>
<proteinExistence type="inferred from homology"/>
<reference evidence="4 5" key="1">
    <citation type="submission" date="2024-07" db="EMBL/GenBank/DDBJ databases">
        <title>Uliginosibacterium flavum JJ3220;KACC:17644.</title>
        <authorList>
            <person name="Kim M.K."/>
        </authorList>
    </citation>
    <scope>NUCLEOTIDE SEQUENCE [LARGE SCALE GENOMIC DNA]</scope>
    <source>
        <strain evidence="4 5">KACC:17644</strain>
    </source>
</reference>
<dbReference type="RefSeq" id="WP_354602531.1">
    <property type="nucleotide sequence ID" value="NZ_JBEWZI010000027.1"/>
</dbReference>
<dbReference type="InterPro" id="IPR015422">
    <property type="entry name" value="PyrdxlP-dep_Trfase_small"/>
</dbReference>
<dbReference type="InterPro" id="IPR015421">
    <property type="entry name" value="PyrdxlP-dep_Trfase_major"/>
</dbReference>
<comment type="similarity">
    <text evidence="3">Belongs to the trans-sulfuration enzymes family.</text>
</comment>